<feature type="active site" description="Proton donor/acceptor" evidence="7">
    <location>
        <position position="140"/>
    </location>
</feature>
<comment type="pathway">
    <text evidence="2 5">Carbohydrate acid metabolism; D-glucarate degradation; 2,5-dioxopentanoate from D-glucarate: step 2/2.</text>
</comment>
<dbReference type="HAMAP" id="MF_00694">
    <property type="entry name" value="KDGDH"/>
    <property type="match status" value="1"/>
</dbReference>
<feature type="binding site" evidence="8">
    <location>
        <position position="54"/>
    </location>
    <ligand>
        <name>pyruvate</name>
        <dbReference type="ChEBI" id="CHEBI:15361"/>
    </ligand>
</feature>
<dbReference type="GO" id="GO:0047448">
    <property type="term" value="F:5-dehydro-4-deoxyglucarate dehydratase activity"/>
    <property type="evidence" value="ECO:0007669"/>
    <property type="project" value="UniProtKB-UniRule"/>
</dbReference>
<keyword evidence="10" id="KW-1185">Reference proteome</keyword>
<keyword evidence="4 5" id="KW-0456">Lyase</keyword>
<evidence type="ECO:0000256" key="5">
    <source>
        <dbReference type="HAMAP-Rule" id="MF_00694"/>
    </source>
</evidence>
<evidence type="ECO:0000256" key="2">
    <source>
        <dbReference type="ARBA" id="ARBA00004983"/>
    </source>
</evidence>
<dbReference type="PANTHER" id="PTHR12128:SF19">
    <property type="entry name" value="5-DEHYDRO-4-DEOXYGLUCARATE DEHYDRATASE 2-RELATED"/>
    <property type="match status" value="1"/>
</dbReference>
<dbReference type="InterPro" id="IPR017655">
    <property type="entry name" value="Dehydro-deoxyglucarate_dehyd"/>
</dbReference>
<dbReference type="GO" id="GO:0008840">
    <property type="term" value="F:4-hydroxy-tetrahydrodipicolinate synthase activity"/>
    <property type="evidence" value="ECO:0007669"/>
    <property type="project" value="TreeGrafter"/>
</dbReference>
<reference evidence="10" key="1">
    <citation type="submission" date="2019-01" db="EMBL/GenBank/DDBJ databases">
        <title>Gri0909 isolated from a small marine red alga.</title>
        <authorList>
            <person name="Kim J."/>
            <person name="Jeong S.E."/>
            <person name="Jeon C.O."/>
        </authorList>
    </citation>
    <scope>NUCLEOTIDE SEQUENCE [LARGE SCALE GENOMIC DNA]</scope>
    <source>
        <strain evidence="10">Gri0909</strain>
    </source>
</reference>
<evidence type="ECO:0000256" key="1">
    <source>
        <dbReference type="ARBA" id="ARBA00001446"/>
    </source>
</evidence>
<comment type="similarity">
    <text evidence="3 5 6">Belongs to the DapA family.</text>
</comment>
<dbReference type="Pfam" id="PF00701">
    <property type="entry name" value="DHDPS"/>
    <property type="match status" value="1"/>
</dbReference>
<dbReference type="InterPro" id="IPR013785">
    <property type="entry name" value="Aldolase_TIM"/>
</dbReference>
<dbReference type="Gene3D" id="3.20.20.70">
    <property type="entry name" value="Aldolase class I"/>
    <property type="match status" value="1"/>
</dbReference>
<dbReference type="EC" id="4.2.1.41" evidence="5"/>
<dbReference type="SMART" id="SM01130">
    <property type="entry name" value="DHDPS"/>
    <property type="match status" value="1"/>
</dbReference>
<dbReference type="NCBIfam" id="NF002958">
    <property type="entry name" value="PRK03620.1"/>
    <property type="match status" value="1"/>
</dbReference>
<evidence type="ECO:0000256" key="8">
    <source>
        <dbReference type="PIRSR" id="PIRSR001365-2"/>
    </source>
</evidence>
<dbReference type="NCBIfam" id="TIGR03249">
    <property type="entry name" value="KdgD"/>
    <property type="match status" value="1"/>
</dbReference>
<dbReference type="AlphaFoldDB" id="A0A3S2VR46"/>
<feature type="active site" description="Schiff-base intermediate with substrate" evidence="7">
    <location>
        <position position="166"/>
    </location>
</feature>
<accession>A0A3S2VR46</accession>
<dbReference type="OrthoDB" id="8995637at2"/>
<dbReference type="UniPathway" id="UPA00564">
    <property type="reaction ID" value="UER00628"/>
</dbReference>
<dbReference type="PIRSF" id="PIRSF001365">
    <property type="entry name" value="DHDPS"/>
    <property type="match status" value="1"/>
</dbReference>
<protein>
    <recommendedName>
        <fullName evidence="5">Probable 5-dehydro-4-deoxyglucarate dehydratase</fullName>
        <ecNumber evidence="5">4.2.1.41</ecNumber>
    </recommendedName>
    <alternativeName>
        <fullName evidence="5">5-keto-4-deoxy-glucarate dehydratase</fullName>
        <shortName evidence="5">KDGDH</shortName>
    </alternativeName>
</protein>
<dbReference type="GO" id="GO:0042838">
    <property type="term" value="P:D-glucarate catabolic process"/>
    <property type="evidence" value="ECO:0007669"/>
    <property type="project" value="UniProtKB-UniRule"/>
</dbReference>
<dbReference type="EMBL" id="SADE01000001">
    <property type="protein sequence ID" value="RVU38415.1"/>
    <property type="molecule type" value="Genomic_DNA"/>
</dbReference>
<dbReference type="RefSeq" id="WP_127763787.1">
    <property type="nucleotide sequence ID" value="NZ_SADE01000001.1"/>
</dbReference>
<evidence type="ECO:0000313" key="10">
    <source>
        <dbReference type="Proteomes" id="UP000287447"/>
    </source>
</evidence>
<sequence>MTLDEIKNKLGSGLLSFPVTHFDDDHRFMPDAYAAHVEWLCQYDAAGLFVAGGTGEFFSLTPGEVIDVLKTAKQVAGDMPLVCGCGYGTQMAIDLAVAAEKNGADAILLLPHYLIQATQEGLYRHVKAVCDAIGIGVIIYNRDNSIIGADTVRRLADDCPNLIGFKDGSGKIQVVREICAKLDDRLVYIGGMPTAELYAEAYGAAGMTTYSSAIFNFLPTLALTFFNAVRDGDRATVERILKDFFYPYSDIRDRKAGYAVSIVKAGLTVIGRHAGPVRPPLTDLTKEELGMLEAIVAPHV</sequence>
<comment type="catalytic activity">
    <reaction evidence="1 5">
        <text>5-dehydro-4-deoxy-D-glucarate + H(+) = 2,5-dioxopentanoate + CO2 + H2O</text>
        <dbReference type="Rhea" id="RHEA:24608"/>
        <dbReference type="ChEBI" id="CHEBI:15377"/>
        <dbReference type="ChEBI" id="CHEBI:15378"/>
        <dbReference type="ChEBI" id="CHEBI:16526"/>
        <dbReference type="ChEBI" id="CHEBI:42819"/>
        <dbReference type="ChEBI" id="CHEBI:58136"/>
        <dbReference type="EC" id="4.2.1.41"/>
    </reaction>
</comment>
<dbReference type="CDD" id="cd00951">
    <property type="entry name" value="KDGDH"/>
    <property type="match status" value="1"/>
</dbReference>
<dbReference type="SUPFAM" id="SSF51569">
    <property type="entry name" value="Aldolase"/>
    <property type="match status" value="1"/>
</dbReference>
<evidence type="ECO:0000256" key="6">
    <source>
        <dbReference type="PIRNR" id="PIRNR001365"/>
    </source>
</evidence>
<gene>
    <name evidence="9" type="primary">kdgD</name>
    <name evidence="9" type="ORF">EOI86_03775</name>
</gene>
<name>A0A3S2VR46_9PROT</name>
<comment type="caution">
    <text evidence="9">The sequence shown here is derived from an EMBL/GenBank/DDBJ whole genome shotgun (WGS) entry which is preliminary data.</text>
</comment>
<evidence type="ECO:0000313" key="9">
    <source>
        <dbReference type="EMBL" id="RVU38415.1"/>
    </source>
</evidence>
<proteinExistence type="inferred from homology"/>
<dbReference type="Proteomes" id="UP000287447">
    <property type="component" value="Unassembled WGS sequence"/>
</dbReference>
<evidence type="ECO:0000256" key="3">
    <source>
        <dbReference type="ARBA" id="ARBA00007592"/>
    </source>
</evidence>
<dbReference type="InterPro" id="IPR002220">
    <property type="entry name" value="DapA-like"/>
</dbReference>
<evidence type="ECO:0000256" key="7">
    <source>
        <dbReference type="PIRSR" id="PIRSR001365-1"/>
    </source>
</evidence>
<evidence type="ECO:0000256" key="4">
    <source>
        <dbReference type="ARBA" id="ARBA00023239"/>
    </source>
</evidence>
<dbReference type="PANTHER" id="PTHR12128">
    <property type="entry name" value="DIHYDRODIPICOLINATE SYNTHASE"/>
    <property type="match status" value="1"/>
</dbReference>
<organism evidence="9 10">
    <name type="scientific">Hwanghaeella grinnelliae</name>
    <dbReference type="NCBI Taxonomy" id="2500179"/>
    <lineage>
        <taxon>Bacteria</taxon>
        <taxon>Pseudomonadati</taxon>
        <taxon>Pseudomonadota</taxon>
        <taxon>Alphaproteobacteria</taxon>
        <taxon>Rhodospirillales</taxon>
        <taxon>Rhodospirillaceae</taxon>
        <taxon>Hwanghaeella</taxon>
    </lineage>
</organism>